<protein>
    <submittedName>
        <fullName evidence="2">Uncharacterized protein</fullName>
    </submittedName>
</protein>
<dbReference type="EMBL" id="MT142354">
    <property type="protein sequence ID" value="QJA78809.1"/>
    <property type="molecule type" value="Genomic_DNA"/>
</dbReference>
<evidence type="ECO:0000313" key="1">
    <source>
        <dbReference type="EMBL" id="QJA57217.1"/>
    </source>
</evidence>
<accession>A0A6M3KAD5</accession>
<dbReference type="EMBL" id="MT141261">
    <property type="protein sequence ID" value="QJA57217.1"/>
    <property type="molecule type" value="Genomic_DNA"/>
</dbReference>
<evidence type="ECO:0000313" key="2">
    <source>
        <dbReference type="EMBL" id="QJA78809.1"/>
    </source>
</evidence>
<proteinExistence type="predicted"/>
<organism evidence="2">
    <name type="scientific">viral metagenome</name>
    <dbReference type="NCBI Taxonomy" id="1070528"/>
    <lineage>
        <taxon>unclassified sequences</taxon>
        <taxon>metagenomes</taxon>
        <taxon>organismal metagenomes</taxon>
    </lineage>
</organism>
<sequence>MANNRMFLIHRPTKLGIMLGKRVGWGWYEPPSKDRLQKFYDCTIECLSWEGHQDDFIPAMEDCSGSSCFGDWMYTREGVDGFVLFEFAKENLK</sequence>
<name>A0A6M3KAD5_9ZZZZ</name>
<reference evidence="2" key="1">
    <citation type="submission" date="2020-03" db="EMBL/GenBank/DDBJ databases">
        <title>The deep terrestrial virosphere.</title>
        <authorList>
            <person name="Holmfeldt K."/>
            <person name="Nilsson E."/>
            <person name="Simone D."/>
            <person name="Lopez-Fernandez M."/>
            <person name="Wu X."/>
            <person name="de Brujin I."/>
            <person name="Lundin D."/>
            <person name="Andersson A."/>
            <person name="Bertilsson S."/>
            <person name="Dopson M."/>
        </authorList>
    </citation>
    <scope>NUCLEOTIDE SEQUENCE</scope>
    <source>
        <strain evidence="2">MM415A00984</strain>
        <strain evidence="1">MM415B01682</strain>
    </source>
</reference>
<dbReference type="AlphaFoldDB" id="A0A6M3KAD5"/>
<gene>
    <name evidence="2" type="ORF">MM415A00984_0024</name>
    <name evidence="1" type="ORF">MM415B01682_0004</name>
</gene>